<dbReference type="Proteomes" id="UP000789739">
    <property type="component" value="Unassembled WGS sequence"/>
</dbReference>
<name>A0A9N9AWN1_9GLOM</name>
<evidence type="ECO:0000313" key="2">
    <source>
        <dbReference type="EMBL" id="CAG8545346.1"/>
    </source>
</evidence>
<dbReference type="InterPro" id="IPR029063">
    <property type="entry name" value="SAM-dependent_MTases_sf"/>
</dbReference>
<dbReference type="PANTHER" id="PTHR43591:SF24">
    <property type="entry name" value="2-METHOXY-6-POLYPRENYL-1,4-BENZOQUINOL METHYLASE, MITOCHONDRIAL"/>
    <property type="match status" value="1"/>
</dbReference>
<evidence type="ECO:0000259" key="1">
    <source>
        <dbReference type="Pfam" id="PF13649"/>
    </source>
</evidence>
<dbReference type="InterPro" id="IPR041698">
    <property type="entry name" value="Methyltransf_25"/>
</dbReference>
<evidence type="ECO:0000313" key="3">
    <source>
        <dbReference type="Proteomes" id="UP000789739"/>
    </source>
</evidence>
<dbReference type="SUPFAM" id="SSF53335">
    <property type="entry name" value="S-adenosyl-L-methionine-dependent methyltransferases"/>
    <property type="match status" value="1"/>
</dbReference>
<dbReference type="CDD" id="cd02440">
    <property type="entry name" value="AdoMet_MTases"/>
    <property type="match status" value="1"/>
</dbReference>
<reference evidence="2" key="1">
    <citation type="submission" date="2021-06" db="EMBL/GenBank/DDBJ databases">
        <authorList>
            <person name="Kallberg Y."/>
            <person name="Tangrot J."/>
            <person name="Rosling A."/>
        </authorList>
    </citation>
    <scope>NUCLEOTIDE SEQUENCE</scope>
    <source>
        <strain evidence="2">BR232B</strain>
    </source>
</reference>
<accession>A0A9N9AWN1</accession>
<dbReference type="AlphaFoldDB" id="A0A9N9AWN1"/>
<dbReference type="EMBL" id="CAJVPI010000521">
    <property type="protein sequence ID" value="CAG8545346.1"/>
    <property type="molecule type" value="Genomic_DNA"/>
</dbReference>
<keyword evidence="3" id="KW-1185">Reference proteome</keyword>
<protein>
    <submittedName>
        <fullName evidence="2">1158_t:CDS:1</fullName>
    </submittedName>
</protein>
<dbReference type="Pfam" id="PF13649">
    <property type="entry name" value="Methyltransf_25"/>
    <property type="match status" value="1"/>
</dbReference>
<proteinExistence type="predicted"/>
<organism evidence="2 3">
    <name type="scientific">Paraglomus brasilianum</name>
    <dbReference type="NCBI Taxonomy" id="144538"/>
    <lineage>
        <taxon>Eukaryota</taxon>
        <taxon>Fungi</taxon>
        <taxon>Fungi incertae sedis</taxon>
        <taxon>Mucoromycota</taxon>
        <taxon>Glomeromycotina</taxon>
        <taxon>Glomeromycetes</taxon>
        <taxon>Paraglomerales</taxon>
        <taxon>Paraglomeraceae</taxon>
        <taxon>Paraglomus</taxon>
    </lineage>
</organism>
<dbReference type="GO" id="GO:0008168">
    <property type="term" value="F:methyltransferase activity"/>
    <property type="evidence" value="ECO:0007669"/>
    <property type="project" value="TreeGrafter"/>
</dbReference>
<feature type="non-terminal residue" evidence="2">
    <location>
        <position position="1"/>
    </location>
</feature>
<gene>
    <name evidence="2" type="ORF">PBRASI_LOCUS4804</name>
</gene>
<dbReference type="PANTHER" id="PTHR43591">
    <property type="entry name" value="METHYLTRANSFERASE"/>
    <property type="match status" value="1"/>
</dbReference>
<comment type="caution">
    <text evidence="2">The sequence shown here is derived from an EMBL/GenBank/DDBJ whole genome shotgun (WGS) entry which is preliminary data.</text>
</comment>
<dbReference type="Gene3D" id="3.40.50.150">
    <property type="entry name" value="Vaccinia Virus protein VP39"/>
    <property type="match status" value="1"/>
</dbReference>
<feature type="domain" description="Methyltransferase" evidence="1">
    <location>
        <begin position="198"/>
        <end position="289"/>
    </location>
</feature>
<dbReference type="OrthoDB" id="2013972at2759"/>
<sequence>YPTKIVYASRMENVVGNFPNIFGPPPSIPFTRTQTYTTLSYSKHCVQNRVSMSAFSAGESFTRFILHYKSPCEDFYKAANITSITLLLMGIPLSHTPKLIRRKRSNSSKFKGSANSTPSQTSFEAEISQFYGGYSVLDAFRYIEGRRYHNSDAQYCFPNDSEELRRMQLSHNVFKNSWGGTNFSAPVAEMLSDGGVHVFDIGCGPGTWCLEMSLEYPKVTIIGLDISPTFSLGDKPPNVGYMQCDALDGLPFPSETFHYCWQKFMVSSFTKGQWIKQVKEIARVTKRGGWVEIMEVNVEFFSVGPALRKLSEGCRRYYISKNLLPSISHHVAKFMEESGEFDDIISEERDTYLGAWAGEQGEKAALNLVQAYQALKPVVRPVLCIEEYEYDELVNSLKRETASYRTYMKSYRFYAQRRSNHLNMPY</sequence>